<proteinExistence type="inferred from homology"/>
<dbReference type="Proteomes" id="UP001337655">
    <property type="component" value="Unassembled WGS sequence"/>
</dbReference>
<dbReference type="EMBL" id="JAVRRT010000003">
    <property type="protein sequence ID" value="KAK5173794.1"/>
    <property type="molecule type" value="Genomic_DNA"/>
</dbReference>
<accession>A0AAV9PJB7</accession>
<evidence type="ECO:0008006" key="7">
    <source>
        <dbReference type="Google" id="ProtNLM"/>
    </source>
</evidence>
<evidence type="ECO:0000256" key="1">
    <source>
        <dbReference type="ARBA" id="ARBA00006484"/>
    </source>
</evidence>
<evidence type="ECO:0000313" key="5">
    <source>
        <dbReference type="EMBL" id="KAK5173794.1"/>
    </source>
</evidence>
<dbReference type="PRINTS" id="PR00081">
    <property type="entry name" value="GDHRDH"/>
</dbReference>
<dbReference type="PANTHER" id="PTHR43180">
    <property type="entry name" value="3-OXOACYL-(ACYL-CARRIER-PROTEIN) REDUCTASE (AFU_ORTHOLOGUE AFUA_6G11210)"/>
    <property type="match status" value="1"/>
</dbReference>
<name>A0AAV9PJB7_9PEZI</name>
<dbReference type="RefSeq" id="XP_064662489.1">
    <property type="nucleotide sequence ID" value="XM_064799734.1"/>
</dbReference>
<dbReference type="InterPro" id="IPR036291">
    <property type="entry name" value="NAD(P)-bd_dom_sf"/>
</dbReference>
<evidence type="ECO:0000313" key="6">
    <source>
        <dbReference type="Proteomes" id="UP001337655"/>
    </source>
</evidence>
<dbReference type="PANTHER" id="PTHR43180:SF31">
    <property type="entry name" value="CHAIN DEHYDROGENASE_REDUCTASE, PUTATIVE (AFU_ORTHOLOGUE AFUA_2G16570)-RELATED"/>
    <property type="match status" value="1"/>
</dbReference>
<dbReference type="GO" id="GO:0016491">
    <property type="term" value="F:oxidoreductase activity"/>
    <property type="evidence" value="ECO:0007669"/>
    <property type="project" value="UniProtKB-KW"/>
</dbReference>
<reference evidence="5 6" key="1">
    <citation type="submission" date="2023-08" db="EMBL/GenBank/DDBJ databases">
        <title>Black Yeasts Isolated from many extreme environments.</title>
        <authorList>
            <person name="Coleine C."/>
            <person name="Stajich J.E."/>
            <person name="Selbmann L."/>
        </authorList>
    </citation>
    <scope>NUCLEOTIDE SEQUENCE [LARGE SCALE GENOMIC DNA]</scope>
    <source>
        <strain evidence="5 6">CCFEE 5935</strain>
    </source>
</reference>
<dbReference type="SUPFAM" id="SSF51735">
    <property type="entry name" value="NAD(P)-binding Rossmann-fold domains"/>
    <property type="match status" value="1"/>
</dbReference>
<gene>
    <name evidence="5" type="ORF">LTR77_002475</name>
</gene>
<feature type="region of interest" description="Disordered" evidence="4">
    <location>
        <begin position="1"/>
        <end position="20"/>
    </location>
</feature>
<evidence type="ECO:0000256" key="4">
    <source>
        <dbReference type="SAM" id="MobiDB-lite"/>
    </source>
</evidence>
<organism evidence="5 6">
    <name type="scientific">Saxophila tyrrhenica</name>
    <dbReference type="NCBI Taxonomy" id="1690608"/>
    <lineage>
        <taxon>Eukaryota</taxon>
        <taxon>Fungi</taxon>
        <taxon>Dikarya</taxon>
        <taxon>Ascomycota</taxon>
        <taxon>Pezizomycotina</taxon>
        <taxon>Dothideomycetes</taxon>
        <taxon>Dothideomycetidae</taxon>
        <taxon>Mycosphaerellales</taxon>
        <taxon>Extremaceae</taxon>
        <taxon>Saxophila</taxon>
    </lineage>
</organism>
<dbReference type="Pfam" id="PF00106">
    <property type="entry name" value="adh_short"/>
    <property type="match status" value="1"/>
</dbReference>
<keyword evidence="2" id="KW-0521">NADP</keyword>
<keyword evidence="6" id="KW-1185">Reference proteome</keyword>
<sequence>MANNNVAARSEATGYEDSGPVDCSGSFDTSSCKGRTAIVTGGASGIGAAYVRALAKAGAYVVIADINESAAQKIQQEFPDTTAAIKCDVLSWKDQLAAFKKAIELSPDDSIDCVVANAGISTDDAILTNDISKDEPDEPSFPVLDININGVFYTTKLAMWYLQKQNAGDQKKDRCLVLQASLAGYLDLVAPSYGASKFAVRGLMRALRRTSGKDGIRVNLIAPWYINTPILSSQMSTLIEGSGAEFAEVEDAALGMMHMVSDGSIHGRAFGIVPRTWKGAPNGYVDLDQDDFKEGTWMHEKQQNVFKPFKLAAEKSQAK</sequence>
<dbReference type="GeneID" id="89923822"/>
<protein>
    <recommendedName>
        <fullName evidence="7">5'-hydroxyaverantin dehydrogenase</fullName>
    </recommendedName>
</protein>
<dbReference type="Gene3D" id="3.40.50.720">
    <property type="entry name" value="NAD(P)-binding Rossmann-like Domain"/>
    <property type="match status" value="1"/>
</dbReference>
<dbReference type="AlphaFoldDB" id="A0AAV9PJB7"/>
<keyword evidence="3" id="KW-0560">Oxidoreductase</keyword>
<comment type="caution">
    <text evidence="5">The sequence shown here is derived from an EMBL/GenBank/DDBJ whole genome shotgun (WGS) entry which is preliminary data.</text>
</comment>
<evidence type="ECO:0000256" key="2">
    <source>
        <dbReference type="ARBA" id="ARBA00022857"/>
    </source>
</evidence>
<evidence type="ECO:0000256" key="3">
    <source>
        <dbReference type="ARBA" id="ARBA00023002"/>
    </source>
</evidence>
<comment type="similarity">
    <text evidence="1">Belongs to the short-chain dehydrogenases/reductases (SDR) family.</text>
</comment>
<dbReference type="InterPro" id="IPR002347">
    <property type="entry name" value="SDR_fam"/>
</dbReference>
<dbReference type="PROSITE" id="PS00061">
    <property type="entry name" value="ADH_SHORT"/>
    <property type="match status" value="1"/>
</dbReference>
<dbReference type="InterPro" id="IPR020904">
    <property type="entry name" value="Sc_DH/Rdtase_CS"/>
</dbReference>